<feature type="non-terminal residue" evidence="1">
    <location>
        <position position="1"/>
    </location>
</feature>
<dbReference type="EMBL" id="BARW01023501">
    <property type="protein sequence ID" value="GAI96380.1"/>
    <property type="molecule type" value="Genomic_DNA"/>
</dbReference>
<gene>
    <name evidence="1" type="ORF">S12H4_38957</name>
</gene>
<proteinExistence type="predicted"/>
<name>X1U929_9ZZZZ</name>
<protein>
    <submittedName>
        <fullName evidence="1">Uncharacterized protein</fullName>
    </submittedName>
</protein>
<accession>X1U929</accession>
<evidence type="ECO:0000313" key="1">
    <source>
        <dbReference type="EMBL" id="GAI96380.1"/>
    </source>
</evidence>
<reference evidence="1" key="1">
    <citation type="journal article" date="2014" name="Front. Microbiol.">
        <title>High frequency of phylogenetically diverse reductive dehalogenase-homologous genes in deep subseafloor sedimentary metagenomes.</title>
        <authorList>
            <person name="Kawai M."/>
            <person name="Futagami T."/>
            <person name="Toyoda A."/>
            <person name="Takaki Y."/>
            <person name="Nishi S."/>
            <person name="Hori S."/>
            <person name="Arai W."/>
            <person name="Tsubouchi T."/>
            <person name="Morono Y."/>
            <person name="Uchiyama I."/>
            <person name="Ito T."/>
            <person name="Fujiyama A."/>
            <person name="Inagaki F."/>
            <person name="Takami H."/>
        </authorList>
    </citation>
    <scope>NUCLEOTIDE SEQUENCE</scope>
    <source>
        <strain evidence="1">Expedition CK06-06</strain>
    </source>
</reference>
<comment type="caution">
    <text evidence="1">The sequence shown here is derived from an EMBL/GenBank/DDBJ whole genome shotgun (WGS) entry which is preliminary data.</text>
</comment>
<sequence>GEIGSFTREIPEYKQLEATQSKVQEEKSRKVKGYDDMYWDLNRLQDDVRGKAEEELEGIAEEIAEEEDFDDRKRPEPSTLITRVATMPLETYEDYWDEVIDYPIIHYFIL</sequence>
<dbReference type="AlphaFoldDB" id="X1U929"/>
<organism evidence="1">
    <name type="scientific">marine sediment metagenome</name>
    <dbReference type="NCBI Taxonomy" id="412755"/>
    <lineage>
        <taxon>unclassified sequences</taxon>
        <taxon>metagenomes</taxon>
        <taxon>ecological metagenomes</taxon>
    </lineage>
</organism>